<evidence type="ECO:0000256" key="5">
    <source>
        <dbReference type="ARBA" id="ARBA00045246"/>
    </source>
</evidence>
<comment type="subcellular location">
    <subcellularLocation>
        <location evidence="1">Endoplasmic reticulum membrane</location>
        <topology evidence="1">Single-pass membrane protein</topology>
    </subcellularLocation>
</comment>
<comment type="caution">
    <text evidence="8">The sequence shown here is derived from an EMBL/GenBank/DDBJ whole genome shotgun (WGS) entry which is preliminary data.</text>
</comment>
<dbReference type="Gene3D" id="3.40.30.10">
    <property type="entry name" value="Glutaredoxin"/>
    <property type="match status" value="2"/>
</dbReference>
<evidence type="ECO:0000256" key="3">
    <source>
        <dbReference type="ARBA" id="ARBA00022989"/>
    </source>
</evidence>
<feature type="region of interest" description="Disordered" evidence="6">
    <location>
        <begin position="38"/>
        <end position="71"/>
    </location>
</feature>
<protein>
    <recommendedName>
        <fullName evidence="7">Thioredoxin domain-containing protein</fullName>
    </recommendedName>
</protein>
<evidence type="ECO:0000256" key="6">
    <source>
        <dbReference type="SAM" id="MobiDB-lite"/>
    </source>
</evidence>
<dbReference type="PANTHER" id="PTHR46426:SF1">
    <property type="entry name" value="PROTEIN DISULFIDE-ISOMERASE TMX3"/>
    <property type="match status" value="1"/>
</dbReference>
<dbReference type="GO" id="GO:0005789">
    <property type="term" value="C:endoplasmic reticulum membrane"/>
    <property type="evidence" value="ECO:0007669"/>
    <property type="project" value="UniProtKB-SubCell"/>
</dbReference>
<dbReference type="SUPFAM" id="SSF52833">
    <property type="entry name" value="Thioredoxin-like"/>
    <property type="match status" value="2"/>
</dbReference>
<feature type="domain" description="Thioredoxin" evidence="7">
    <location>
        <begin position="52"/>
        <end position="182"/>
    </location>
</feature>
<feature type="compositionally biased region" description="Polar residues" evidence="6">
    <location>
        <begin position="43"/>
        <end position="54"/>
    </location>
</feature>
<dbReference type="Pfam" id="PF00085">
    <property type="entry name" value="Thioredoxin"/>
    <property type="match status" value="1"/>
</dbReference>
<dbReference type="InterPro" id="IPR052250">
    <property type="entry name" value="PDI_TMX3"/>
</dbReference>
<dbReference type="PROSITE" id="PS00194">
    <property type="entry name" value="THIOREDOXIN_1"/>
    <property type="match status" value="1"/>
</dbReference>
<dbReference type="AlphaFoldDB" id="A0AAD5V222"/>
<keyword evidence="2" id="KW-0812">Transmembrane</keyword>
<reference evidence="8" key="1">
    <citation type="submission" date="2022-07" db="EMBL/GenBank/DDBJ databases">
        <title>Genome Sequence of Physisporinus lineatus.</title>
        <authorList>
            <person name="Buettner E."/>
        </authorList>
    </citation>
    <scope>NUCLEOTIDE SEQUENCE</scope>
    <source>
        <strain evidence="8">VT162</strain>
    </source>
</reference>
<comment type="function">
    <text evidence="5">Probable disulfide isomerase, which participates in the folding of proteins containing disulfide bonds. May act as a dithiol oxidase. Acts as a regulator of endoplasmic reticulum-mitochondria contact sites via its ability to regulate redox signals.</text>
</comment>
<dbReference type="InterPro" id="IPR017937">
    <property type="entry name" value="Thioredoxin_CS"/>
</dbReference>
<evidence type="ECO:0000313" key="9">
    <source>
        <dbReference type="Proteomes" id="UP001212997"/>
    </source>
</evidence>
<keyword evidence="4" id="KW-0472">Membrane</keyword>
<dbReference type="InterPro" id="IPR013766">
    <property type="entry name" value="Thioredoxin_domain"/>
</dbReference>
<keyword evidence="3" id="KW-1133">Transmembrane helix</keyword>
<dbReference type="CDD" id="cd02961">
    <property type="entry name" value="PDI_a_family"/>
    <property type="match status" value="1"/>
</dbReference>
<dbReference type="Proteomes" id="UP001212997">
    <property type="component" value="Unassembled WGS sequence"/>
</dbReference>
<evidence type="ECO:0000313" key="8">
    <source>
        <dbReference type="EMBL" id="KAJ3482266.1"/>
    </source>
</evidence>
<keyword evidence="9" id="KW-1185">Reference proteome</keyword>
<accession>A0AAD5V222</accession>
<dbReference type="PANTHER" id="PTHR46426">
    <property type="entry name" value="PROTEIN DISULFIDE-ISOMERASE TMX3"/>
    <property type="match status" value="1"/>
</dbReference>
<name>A0AAD5V222_9APHY</name>
<evidence type="ECO:0000256" key="4">
    <source>
        <dbReference type="ARBA" id="ARBA00023136"/>
    </source>
</evidence>
<sequence>MVIDGYPQMNLYRDGVYVETFEEPRDYDTLVEYLSKHAERKTPSGTSQETTSQPHPEAPADGATPHSNNHVLYNPTGTVTSLNEATFADLVNAGHVFVKFFAPWCGHCKKLAPSWIDLARQMKNKLNVAEVNCDEHSALCRSQGVSGYPMLFYYSGKKGSKTEYTGGRKLDQLRAFAERISLPPVQPLGSGELPQIVAENPVVYLLLQPSTDQKALTVTTDSSQVLFGTPPVYVTSSSAIYDHYSVDPASSTIIALKDHEMNAAASFFTISHGVGEKEKLTSWMLRNRLPTSTELDSDSFQEVMNAPHKPLVVIVAAPTNELETTAESVRRIASQWKDSKAEGDVIFTWMDAGRWSSWLKNMYGVKENTLPRVILANHSRLIYYSTDQIGNEISLTATSVLSAINGAIHGTIPFKHSENIVERFARLVYVVRRFAFDETEADFTYRKGDMSGGKKTSRLD</sequence>
<organism evidence="8 9">
    <name type="scientific">Meripilus lineatus</name>
    <dbReference type="NCBI Taxonomy" id="2056292"/>
    <lineage>
        <taxon>Eukaryota</taxon>
        <taxon>Fungi</taxon>
        <taxon>Dikarya</taxon>
        <taxon>Basidiomycota</taxon>
        <taxon>Agaricomycotina</taxon>
        <taxon>Agaricomycetes</taxon>
        <taxon>Polyporales</taxon>
        <taxon>Meripilaceae</taxon>
        <taxon>Meripilus</taxon>
    </lineage>
</organism>
<dbReference type="EMBL" id="JANAWD010000281">
    <property type="protein sequence ID" value="KAJ3482266.1"/>
    <property type="molecule type" value="Genomic_DNA"/>
</dbReference>
<dbReference type="Pfam" id="PF13848">
    <property type="entry name" value="Thioredoxin_6"/>
    <property type="match status" value="1"/>
</dbReference>
<proteinExistence type="predicted"/>
<dbReference type="PROSITE" id="PS51352">
    <property type="entry name" value="THIOREDOXIN_2"/>
    <property type="match status" value="1"/>
</dbReference>
<evidence type="ECO:0000256" key="1">
    <source>
        <dbReference type="ARBA" id="ARBA00004389"/>
    </source>
</evidence>
<gene>
    <name evidence="8" type="ORF">NLI96_g7101</name>
</gene>
<evidence type="ECO:0000256" key="2">
    <source>
        <dbReference type="ARBA" id="ARBA00022692"/>
    </source>
</evidence>
<evidence type="ECO:0000259" key="7">
    <source>
        <dbReference type="PROSITE" id="PS51352"/>
    </source>
</evidence>
<dbReference type="InterPro" id="IPR036249">
    <property type="entry name" value="Thioredoxin-like_sf"/>
</dbReference>